<dbReference type="EMBL" id="JANYMP010000001">
    <property type="protein sequence ID" value="MCS7475367.1"/>
    <property type="molecule type" value="Genomic_DNA"/>
</dbReference>
<protein>
    <submittedName>
        <fullName evidence="7">Tetratricopeptide repeat protein</fullName>
    </submittedName>
</protein>
<dbReference type="InterPro" id="IPR001867">
    <property type="entry name" value="OmpR/PhoB-type_DNA-bd"/>
</dbReference>
<evidence type="ECO:0000256" key="1">
    <source>
        <dbReference type="ARBA" id="ARBA00005820"/>
    </source>
</evidence>
<dbReference type="Pfam" id="PF13424">
    <property type="entry name" value="TPR_12"/>
    <property type="match status" value="1"/>
</dbReference>
<evidence type="ECO:0000313" key="7">
    <source>
        <dbReference type="EMBL" id="MCS7475367.1"/>
    </source>
</evidence>
<dbReference type="InterPro" id="IPR036388">
    <property type="entry name" value="WH-like_DNA-bd_sf"/>
</dbReference>
<dbReference type="PRINTS" id="PR00364">
    <property type="entry name" value="DISEASERSIST"/>
</dbReference>
<feature type="DNA-binding region" description="OmpR/PhoB-type" evidence="5">
    <location>
        <begin position="1"/>
        <end position="94"/>
    </location>
</feature>
<dbReference type="Gene3D" id="1.25.40.10">
    <property type="entry name" value="Tetratricopeptide repeat domain"/>
    <property type="match status" value="3"/>
</dbReference>
<evidence type="ECO:0000256" key="4">
    <source>
        <dbReference type="ARBA" id="ARBA00023163"/>
    </source>
</evidence>
<accession>A0A9X3ACS0</accession>
<dbReference type="RefSeq" id="WP_259620888.1">
    <property type="nucleotide sequence ID" value="NZ_JANYMP010000001.1"/>
</dbReference>
<comment type="caution">
    <text evidence="7">The sequence shown here is derived from an EMBL/GenBank/DDBJ whole genome shotgun (WGS) entry which is preliminary data.</text>
</comment>
<dbReference type="SUPFAM" id="SSF52540">
    <property type="entry name" value="P-loop containing nucleoside triphosphate hydrolases"/>
    <property type="match status" value="1"/>
</dbReference>
<feature type="domain" description="OmpR/PhoB-type" evidence="6">
    <location>
        <begin position="1"/>
        <end position="94"/>
    </location>
</feature>
<dbReference type="SMART" id="SM00028">
    <property type="entry name" value="TPR"/>
    <property type="match status" value="4"/>
</dbReference>
<dbReference type="InterPro" id="IPR019734">
    <property type="entry name" value="TPR_rpt"/>
</dbReference>
<dbReference type="CDD" id="cd15831">
    <property type="entry name" value="BTAD"/>
    <property type="match status" value="1"/>
</dbReference>
<keyword evidence="8" id="KW-1185">Reference proteome</keyword>
<comment type="similarity">
    <text evidence="1">Belongs to the AfsR/DnrI/RedD regulatory family.</text>
</comment>
<evidence type="ECO:0000256" key="2">
    <source>
        <dbReference type="ARBA" id="ARBA00023015"/>
    </source>
</evidence>
<keyword evidence="4" id="KW-0804">Transcription</keyword>
<dbReference type="PANTHER" id="PTHR35807:SF1">
    <property type="entry name" value="TRANSCRIPTIONAL REGULATOR REDD"/>
    <property type="match status" value="1"/>
</dbReference>
<organism evidence="7 8">
    <name type="scientific">Umezawaea endophytica</name>
    <dbReference type="NCBI Taxonomy" id="1654476"/>
    <lineage>
        <taxon>Bacteria</taxon>
        <taxon>Bacillati</taxon>
        <taxon>Actinomycetota</taxon>
        <taxon>Actinomycetes</taxon>
        <taxon>Pseudonocardiales</taxon>
        <taxon>Pseudonocardiaceae</taxon>
        <taxon>Umezawaea</taxon>
    </lineage>
</organism>
<evidence type="ECO:0000256" key="3">
    <source>
        <dbReference type="ARBA" id="ARBA00023125"/>
    </source>
</evidence>
<dbReference type="InterPro" id="IPR051677">
    <property type="entry name" value="AfsR-DnrI-RedD_regulator"/>
</dbReference>
<sequence>MVDVEFRVLDGVEVRAGDRRLPLGHARQRCVLVALLVDANRAVTADRLLERVWDEEPPLRARSVLRTYVSRLRTALADTGATITRRDGGYSLDVEPDAVDLHRFRSLVARARQADDDERALDLVRRALRLWGTEVFAGLDTPWIDAVRRTLTLERAAADAYRIDLALRCGRHVEVLADLTLLVEDDPLDERLCGQLVVALHRAGRSADALRSYQRTREALIDRLGTEPGPELRRLHREVLVADSPDDRAVPAARRVPRHLPPSPRSFVGRSRELASLDALMTSTGDHPPIAVLAGGGGMGKTWLALSWAHGHRDRFPDGQLHVDLRGFDPVAEPLAPDAVTRLFLDALGVAPRDVPAEPDAQVALYRDLTADRRVLVVLDNARDTAQVTPLLPGGTSAAVLVTSRHRLTGLAVAHGAVTLAVGVLDERQAAEVLSRHLGAARVAAEPEATATLLRHCAGMPLALGILAARADAYPNAPLAALAEEVRDASATLDALETGDRSTSLRAVFSASVRVLDAGTTTLFALLGLTPGPDITATGAAALADVPVQRARQALRELEEANLVHQHVAGRYRMHDLVRLHAGELAGGDGGAALERLFDHYCYVASVAADRFTPGEPHRRPPVPAPSGPEVVFDSLWDGIAWLNAELATLMAVAEHGSPRRTTHLSGALARFLDATSHFHDALALHTAAVAVDGRDGYALARRGLALFRLGHVVEARDHYERALARAEEVGDLSLENIASTNLGVLCSEEEAGYADAVRHHERALTAARKGGYRHSEGIALVNLGELWCGLGRLDDARADLEGAALIARQQRDSGLGAVALSGLGVLHQRLGDREAARDFHRRAAELAGGGVLNTINVEVLNDLAVTVHQADGPEAALVHYQEALDLALRTDYRIEQARAHDGMAEALRDLGRVEESGSHVQRARFLRDRLDGSAATGPPG</sequence>
<dbReference type="PANTHER" id="PTHR35807">
    <property type="entry name" value="TRANSCRIPTIONAL REGULATOR REDD-RELATED"/>
    <property type="match status" value="1"/>
</dbReference>
<dbReference type="InterPro" id="IPR005158">
    <property type="entry name" value="BTAD"/>
</dbReference>
<dbReference type="SUPFAM" id="SSF48452">
    <property type="entry name" value="TPR-like"/>
    <property type="match status" value="3"/>
</dbReference>
<evidence type="ECO:0000313" key="8">
    <source>
        <dbReference type="Proteomes" id="UP001141259"/>
    </source>
</evidence>
<dbReference type="PROSITE" id="PS51755">
    <property type="entry name" value="OMPR_PHOB"/>
    <property type="match status" value="1"/>
</dbReference>
<dbReference type="GO" id="GO:0043531">
    <property type="term" value="F:ADP binding"/>
    <property type="evidence" value="ECO:0007669"/>
    <property type="project" value="InterPro"/>
</dbReference>
<dbReference type="InterPro" id="IPR016032">
    <property type="entry name" value="Sig_transdc_resp-reg_C-effctor"/>
</dbReference>
<evidence type="ECO:0000256" key="5">
    <source>
        <dbReference type="PROSITE-ProRule" id="PRU01091"/>
    </source>
</evidence>
<keyword evidence="2" id="KW-0805">Transcription regulation</keyword>
<name>A0A9X3ACS0_9PSEU</name>
<dbReference type="GO" id="GO:0000160">
    <property type="term" value="P:phosphorelay signal transduction system"/>
    <property type="evidence" value="ECO:0007669"/>
    <property type="project" value="InterPro"/>
</dbReference>
<keyword evidence="3 5" id="KW-0238">DNA-binding</keyword>
<dbReference type="Gene3D" id="1.10.10.10">
    <property type="entry name" value="Winged helix-like DNA-binding domain superfamily/Winged helix DNA-binding domain"/>
    <property type="match status" value="1"/>
</dbReference>
<dbReference type="SUPFAM" id="SSF46894">
    <property type="entry name" value="C-terminal effector domain of the bipartite response regulators"/>
    <property type="match status" value="1"/>
</dbReference>
<evidence type="ECO:0000259" key="6">
    <source>
        <dbReference type="PROSITE" id="PS51755"/>
    </source>
</evidence>
<dbReference type="InterPro" id="IPR027417">
    <property type="entry name" value="P-loop_NTPase"/>
</dbReference>
<dbReference type="Gene3D" id="3.40.50.300">
    <property type="entry name" value="P-loop containing nucleotide triphosphate hydrolases"/>
    <property type="match status" value="1"/>
</dbReference>
<dbReference type="SMART" id="SM00862">
    <property type="entry name" value="Trans_reg_C"/>
    <property type="match status" value="1"/>
</dbReference>
<dbReference type="InterPro" id="IPR011990">
    <property type="entry name" value="TPR-like_helical_dom_sf"/>
</dbReference>
<reference evidence="7" key="1">
    <citation type="submission" date="2022-08" db="EMBL/GenBank/DDBJ databases">
        <authorList>
            <person name="Tistechok S."/>
            <person name="Samborskyy M."/>
            <person name="Roman I."/>
        </authorList>
    </citation>
    <scope>NUCLEOTIDE SEQUENCE</scope>
    <source>
        <strain evidence="7">DSM 103496</strain>
    </source>
</reference>
<dbReference type="GO" id="GO:0006355">
    <property type="term" value="P:regulation of DNA-templated transcription"/>
    <property type="evidence" value="ECO:0007669"/>
    <property type="project" value="InterPro"/>
</dbReference>
<dbReference type="AlphaFoldDB" id="A0A9X3ACS0"/>
<dbReference type="GO" id="GO:0003677">
    <property type="term" value="F:DNA binding"/>
    <property type="evidence" value="ECO:0007669"/>
    <property type="project" value="UniProtKB-UniRule"/>
</dbReference>
<gene>
    <name evidence="7" type="ORF">NZH93_00755</name>
</gene>
<dbReference type="Pfam" id="PF03704">
    <property type="entry name" value="BTAD"/>
    <property type="match status" value="1"/>
</dbReference>
<dbReference type="Proteomes" id="UP001141259">
    <property type="component" value="Unassembled WGS sequence"/>
</dbReference>
<proteinExistence type="inferred from homology"/>
<dbReference type="SMART" id="SM01043">
    <property type="entry name" value="BTAD"/>
    <property type="match status" value="1"/>
</dbReference>
<dbReference type="Pfam" id="PF00486">
    <property type="entry name" value="Trans_reg_C"/>
    <property type="match status" value="1"/>
</dbReference>